<evidence type="ECO:0000259" key="1">
    <source>
        <dbReference type="Pfam" id="PF01636"/>
    </source>
</evidence>
<dbReference type="AlphaFoldDB" id="A0AAN7H9E1"/>
<evidence type="ECO:0000313" key="3">
    <source>
        <dbReference type="Proteomes" id="UP001303760"/>
    </source>
</evidence>
<dbReference type="InterPro" id="IPR002575">
    <property type="entry name" value="Aminoglycoside_PTrfase"/>
</dbReference>
<protein>
    <recommendedName>
        <fullName evidence="1">Aminoglycoside phosphotransferase domain-containing protein</fullName>
    </recommendedName>
</protein>
<dbReference type="Pfam" id="PF01636">
    <property type="entry name" value="APH"/>
    <property type="match status" value="1"/>
</dbReference>
<evidence type="ECO:0000313" key="2">
    <source>
        <dbReference type="EMBL" id="KAK4235428.1"/>
    </source>
</evidence>
<dbReference type="SUPFAM" id="SSF56112">
    <property type="entry name" value="Protein kinase-like (PK-like)"/>
    <property type="match status" value="1"/>
</dbReference>
<name>A0AAN7H9E1_9PEZI</name>
<accession>A0AAN7H9E1</accession>
<reference evidence="2" key="2">
    <citation type="submission" date="2023-05" db="EMBL/GenBank/DDBJ databases">
        <authorList>
            <consortium name="Lawrence Berkeley National Laboratory"/>
            <person name="Steindorff A."/>
            <person name="Hensen N."/>
            <person name="Bonometti L."/>
            <person name="Westerberg I."/>
            <person name="Brannstrom I.O."/>
            <person name="Guillou S."/>
            <person name="Cros-Aarteil S."/>
            <person name="Calhoun S."/>
            <person name="Haridas S."/>
            <person name="Kuo A."/>
            <person name="Mondo S."/>
            <person name="Pangilinan J."/>
            <person name="Riley R."/>
            <person name="Labutti K."/>
            <person name="Andreopoulos B."/>
            <person name="Lipzen A."/>
            <person name="Chen C."/>
            <person name="Yanf M."/>
            <person name="Daum C."/>
            <person name="Ng V."/>
            <person name="Clum A."/>
            <person name="Ohm R."/>
            <person name="Martin F."/>
            <person name="Silar P."/>
            <person name="Natvig D."/>
            <person name="Lalanne C."/>
            <person name="Gautier V."/>
            <person name="Ament-Velasquez S.L."/>
            <person name="Kruys A."/>
            <person name="Hutchinson M.I."/>
            <person name="Powell A.J."/>
            <person name="Barry K."/>
            <person name="Miller A.N."/>
            <person name="Grigoriev I.V."/>
            <person name="Debuchy R."/>
            <person name="Gladieux P."/>
            <person name="Thoren M.H."/>
            <person name="Johannesson H."/>
        </authorList>
    </citation>
    <scope>NUCLEOTIDE SEQUENCE</scope>
    <source>
        <strain evidence="2">CBS 532.94</strain>
    </source>
</reference>
<dbReference type="EMBL" id="MU860268">
    <property type="protein sequence ID" value="KAK4235428.1"/>
    <property type="molecule type" value="Genomic_DNA"/>
</dbReference>
<reference evidence="2" key="1">
    <citation type="journal article" date="2023" name="Mol. Phylogenet. Evol.">
        <title>Genome-scale phylogeny and comparative genomics of the fungal order Sordariales.</title>
        <authorList>
            <person name="Hensen N."/>
            <person name="Bonometti L."/>
            <person name="Westerberg I."/>
            <person name="Brannstrom I.O."/>
            <person name="Guillou S."/>
            <person name="Cros-Aarteil S."/>
            <person name="Calhoun S."/>
            <person name="Haridas S."/>
            <person name="Kuo A."/>
            <person name="Mondo S."/>
            <person name="Pangilinan J."/>
            <person name="Riley R."/>
            <person name="LaButti K."/>
            <person name="Andreopoulos B."/>
            <person name="Lipzen A."/>
            <person name="Chen C."/>
            <person name="Yan M."/>
            <person name="Daum C."/>
            <person name="Ng V."/>
            <person name="Clum A."/>
            <person name="Steindorff A."/>
            <person name="Ohm R.A."/>
            <person name="Martin F."/>
            <person name="Silar P."/>
            <person name="Natvig D.O."/>
            <person name="Lalanne C."/>
            <person name="Gautier V."/>
            <person name="Ament-Velasquez S.L."/>
            <person name="Kruys A."/>
            <person name="Hutchinson M.I."/>
            <person name="Powell A.J."/>
            <person name="Barry K."/>
            <person name="Miller A.N."/>
            <person name="Grigoriev I.V."/>
            <person name="Debuchy R."/>
            <person name="Gladieux P."/>
            <person name="Hiltunen Thoren M."/>
            <person name="Johannesson H."/>
        </authorList>
    </citation>
    <scope>NUCLEOTIDE SEQUENCE</scope>
    <source>
        <strain evidence="2">CBS 532.94</strain>
    </source>
</reference>
<organism evidence="2 3">
    <name type="scientific">Achaetomium macrosporum</name>
    <dbReference type="NCBI Taxonomy" id="79813"/>
    <lineage>
        <taxon>Eukaryota</taxon>
        <taxon>Fungi</taxon>
        <taxon>Dikarya</taxon>
        <taxon>Ascomycota</taxon>
        <taxon>Pezizomycotina</taxon>
        <taxon>Sordariomycetes</taxon>
        <taxon>Sordariomycetidae</taxon>
        <taxon>Sordariales</taxon>
        <taxon>Chaetomiaceae</taxon>
        <taxon>Achaetomium</taxon>
    </lineage>
</organism>
<dbReference type="SUPFAM" id="SSF118310">
    <property type="entry name" value="AN1-like Zinc finger"/>
    <property type="match status" value="1"/>
</dbReference>
<keyword evidence="3" id="KW-1185">Reference proteome</keyword>
<feature type="domain" description="Aminoglycoside phosphotransferase" evidence="1">
    <location>
        <begin position="104"/>
        <end position="308"/>
    </location>
</feature>
<sequence>MTPRFYTCRFPRCKRPNDRDVGFCDTCNRCLCFRHLLPPFHRCEQEDMEDETWQAGIDAEIGRLRARINDAAVREYASRLNGGRQCSVEHGDIMGCANYHVRIRFEDGSGSWLLRIPRVTRIYAVPAPMIDYLVASEYATLKFLENTAVPAPRAFGYGTRCSGTDHGISVSFLLIEELPGKPWELGGIPADEKTKDQKAKIWDGLADIFAELARHPLPKAGSLCVSSSRIQVGPMASDRWLAYLVYRFLEEKAAQLAQEEEAEGRRGEFFVKHVDDHGGHILVDDGLSITGIIDWQMARVVPRCEAFGPSLVSVDIDALSTGRLGLGVDDAGLTRALRKKGRDELARRMEDHNERTRRVFWGLALEPSWERALPLANAIPRAFGVHQDWEEWRDAALREWRADRRLRKLARNRLPARRYLHRRSKEEAYSKIVRS</sequence>
<dbReference type="InterPro" id="IPR011009">
    <property type="entry name" value="Kinase-like_dom_sf"/>
</dbReference>
<gene>
    <name evidence="2" type="ORF">C8A03DRAFT_46442</name>
</gene>
<dbReference type="Proteomes" id="UP001303760">
    <property type="component" value="Unassembled WGS sequence"/>
</dbReference>
<proteinExistence type="predicted"/>
<dbReference type="PANTHER" id="PTHR21310:SF15">
    <property type="entry name" value="AMINOGLYCOSIDE PHOSPHOTRANSFERASE DOMAIN-CONTAINING PROTEIN"/>
    <property type="match status" value="1"/>
</dbReference>
<comment type="caution">
    <text evidence="2">The sequence shown here is derived from an EMBL/GenBank/DDBJ whole genome shotgun (WGS) entry which is preliminary data.</text>
</comment>
<dbReference type="Gene3D" id="3.90.1200.10">
    <property type="match status" value="1"/>
</dbReference>
<dbReference type="InterPro" id="IPR035896">
    <property type="entry name" value="AN1-like_Znf"/>
</dbReference>
<dbReference type="InterPro" id="IPR051678">
    <property type="entry name" value="AGP_Transferase"/>
</dbReference>
<dbReference type="PANTHER" id="PTHR21310">
    <property type="entry name" value="AMINOGLYCOSIDE PHOSPHOTRANSFERASE-RELATED-RELATED"/>
    <property type="match status" value="1"/>
</dbReference>